<dbReference type="Pfam" id="PF06691">
    <property type="entry name" value="DUF1189"/>
    <property type="match status" value="1"/>
</dbReference>
<feature type="transmembrane region" description="Helical" evidence="1">
    <location>
        <begin position="27"/>
        <end position="47"/>
    </location>
</feature>
<dbReference type="EMBL" id="JASCXW010000021">
    <property type="protein sequence ID" value="MDI6453223.1"/>
    <property type="molecule type" value="Genomic_DNA"/>
</dbReference>
<organism evidence="2 3">
    <name type="scientific">Peloplasma aerotolerans</name>
    <dbReference type="NCBI Taxonomy" id="3044389"/>
    <lineage>
        <taxon>Bacteria</taxon>
        <taxon>Bacillati</taxon>
        <taxon>Mycoplasmatota</taxon>
        <taxon>Mollicutes</taxon>
        <taxon>Acholeplasmatales</taxon>
        <taxon>Acholeplasmataceae</taxon>
        <taxon>Peloplasma</taxon>
    </lineage>
</organism>
<keyword evidence="1" id="KW-0812">Transmembrane</keyword>
<dbReference type="RefSeq" id="WP_282839653.1">
    <property type="nucleotide sequence ID" value="NZ_JASCXW010000021.1"/>
</dbReference>
<protein>
    <submittedName>
        <fullName evidence="2">DUF1189 family protein</fullName>
    </submittedName>
</protein>
<evidence type="ECO:0000313" key="3">
    <source>
        <dbReference type="Proteomes" id="UP001431532"/>
    </source>
</evidence>
<proteinExistence type="predicted"/>
<comment type="caution">
    <text evidence="2">The sequence shown here is derived from an EMBL/GenBank/DDBJ whole genome shotgun (WGS) entry which is preliminary data.</text>
</comment>
<evidence type="ECO:0000256" key="1">
    <source>
        <dbReference type="SAM" id="Phobius"/>
    </source>
</evidence>
<keyword evidence="3" id="KW-1185">Reference proteome</keyword>
<dbReference type="Proteomes" id="UP001431532">
    <property type="component" value="Unassembled WGS sequence"/>
</dbReference>
<dbReference type="InterPro" id="IPR009574">
    <property type="entry name" value="DUF1189"/>
</dbReference>
<evidence type="ECO:0000313" key="2">
    <source>
        <dbReference type="EMBL" id="MDI6453223.1"/>
    </source>
</evidence>
<keyword evidence="1" id="KW-1133">Transmembrane helix</keyword>
<name>A0AAW6UDZ8_9MOLU</name>
<feature type="transmembrane region" description="Helical" evidence="1">
    <location>
        <begin position="220"/>
        <end position="238"/>
    </location>
</feature>
<sequence>MFLVRYFVYSFNFKNIFKRVDEKMWKVIIYFLLLSMISLFPMNYLIVKEQGWRLDFIEQSFTITPNWELPENCGITANQLSCTTNIEYEYFHEGIIYIFNYQGNDYDLNKKQILFESNQIVYTNGEGARMIGYDYKGFEGPVNFREINLKSGQEKIDAYLAFGQSIENSFSNYIVIYALLVNTLINMSLYILFFVLLSFVLQLFRFGYSKFFRYIDSLKFLVFIMGVPAMLSFLVGFVEPAFSPVFFQFGMGLITMVVMLVYGKKEFA</sequence>
<gene>
    <name evidence="2" type="ORF">QJ521_06585</name>
</gene>
<accession>A0AAW6UDZ8</accession>
<dbReference type="AlphaFoldDB" id="A0AAW6UDZ8"/>
<feature type="transmembrane region" description="Helical" evidence="1">
    <location>
        <begin position="244"/>
        <end position="263"/>
    </location>
</feature>
<reference evidence="2" key="1">
    <citation type="submission" date="2023-05" db="EMBL/GenBank/DDBJ databases">
        <title>Mariniplasma microaerophilum sp. nov., a novel anaerobic mollicute isolated from terrestrial mud volcano, Taman Peninsula, Russia.</title>
        <authorList>
            <person name="Khomyakova M.A."/>
            <person name="Merkel A.Y."/>
            <person name="Slobodkin A.I."/>
        </authorList>
    </citation>
    <scope>NUCLEOTIDE SEQUENCE</scope>
    <source>
        <strain evidence="2">M4Ah</strain>
    </source>
</reference>
<keyword evidence="1" id="KW-0472">Membrane</keyword>